<keyword evidence="2" id="KW-1185">Reference proteome</keyword>
<sequence>MLRKVFGFRRKPGEGHAQYMMRTARIIESSFEQTKIIPLHCRVLREVFRNAWRERCMPLRGERNYLHLARQFRTREWWETVRMMGSERKRRKEGIVHSGMGYRIEWEDIFVSVFGIAWRARRDECSREAEWMALYPAFESHLCTLWGLFCKSSGRCSDRQDQVHAAPKRRRIATHPLDELPAGHGDSAPDVHWGGMAGRVLFITDCKPLAGVVNGTTVLAAPSLGPVFDRITKSMFNVMGYGWRPAQDADDMVVWHKRDWNIKADFLVNYTMDEKKSWYHSFPIESVDLSGANFLIHSDGGTRAASCSAAAWCVEAVTRRGLIETTTLFIIAGTFISDPISSFTAEALALEEAAKAVEELIYRIGERPSGF</sequence>
<evidence type="ECO:0000313" key="1">
    <source>
        <dbReference type="EMBL" id="CAK0901216.1"/>
    </source>
</evidence>
<evidence type="ECO:0000313" key="2">
    <source>
        <dbReference type="Proteomes" id="UP001189429"/>
    </source>
</evidence>
<protein>
    <submittedName>
        <fullName evidence="1">Uncharacterized protein</fullName>
    </submittedName>
</protein>
<comment type="caution">
    <text evidence="1">The sequence shown here is derived from an EMBL/GenBank/DDBJ whole genome shotgun (WGS) entry which is preliminary data.</text>
</comment>
<reference evidence="1" key="1">
    <citation type="submission" date="2023-10" db="EMBL/GenBank/DDBJ databases">
        <authorList>
            <person name="Chen Y."/>
            <person name="Shah S."/>
            <person name="Dougan E. K."/>
            <person name="Thang M."/>
            <person name="Chan C."/>
        </authorList>
    </citation>
    <scope>NUCLEOTIDE SEQUENCE [LARGE SCALE GENOMIC DNA]</scope>
</reference>
<name>A0ABN9XSM0_9DINO</name>
<gene>
    <name evidence="1" type="ORF">PCOR1329_LOCUS78237</name>
</gene>
<dbReference type="EMBL" id="CAUYUJ010020894">
    <property type="protein sequence ID" value="CAK0901216.1"/>
    <property type="molecule type" value="Genomic_DNA"/>
</dbReference>
<dbReference type="Proteomes" id="UP001189429">
    <property type="component" value="Unassembled WGS sequence"/>
</dbReference>
<proteinExistence type="predicted"/>
<accession>A0ABN9XSM0</accession>
<organism evidence="1 2">
    <name type="scientific">Prorocentrum cordatum</name>
    <dbReference type="NCBI Taxonomy" id="2364126"/>
    <lineage>
        <taxon>Eukaryota</taxon>
        <taxon>Sar</taxon>
        <taxon>Alveolata</taxon>
        <taxon>Dinophyceae</taxon>
        <taxon>Prorocentrales</taxon>
        <taxon>Prorocentraceae</taxon>
        <taxon>Prorocentrum</taxon>
    </lineage>
</organism>